<dbReference type="Pfam" id="PF01464">
    <property type="entry name" value="SLT"/>
    <property type="match status" value="1"/>
</dbReference>
<comment type="caution">
    <text evidence="5">The sequence shown here is derived from an EMBL/GenBank/DDBJ whole genome shotgun (WGS) entry which is preliminary data.</text>
</comment>
<evidence type="ECO:0000259" key="4">
    <source>
        <dbReference type="Pfam" id="PF01464"/>
    </source>
</evidence>
<evidence type="ECO:0000256" key="3">
    <source>
        <dbReference type="SAM" id="MobiDB-lite"/>
    </source>
</evidence>
<evidence type="ECO:0000256" key="1">
    <source>
        <dbReference type="ARBA" id="ARBA00007734"/>
    </source>
</evidence>
<protein>
    <recommendedName>
        <fullName evidence="4">Transglycosylase SLT domain-containing protein</fullName>
    </recommendedName>
</protein>
<proteinExistence type="inferred from homology"/>
<dbReference type="CDD" id="cd00254">
    <property type="entry name" value="LT-like"/>
    <property type="match status" value="1"/>
</dbReference>
<feature type="domain" description="Transglycosylase SLT" evidence="4">
    <location>
        <begin position="246"/>
        <end position="341"/>
    </location>
</feature>
<dbReference type="SUPFAM" id="SSF53955">
    <property type="entry name" value="Lysozyme-like"/>
    <property type="match status" value="1"/>
</dbReference>
<dbReference type="PANTHER" id="PTHR37423:SF2">
    <property type="entry name" value="MEMBRANE-BOUND LYTIC MUREIN TRANSGLYCOSYLASE C"/>
    <property type="match status" value="1"/>
</dbReference>
<dbReference type="InterPro" id="IPR008258">
    <property type="entry name" value="Transglycosylase_SLT_dom_1"/>
</dbReference>
<comment type="similarity">
    <text evidence="2">Belongs to the virb1 family.</text>
</comment>
<evidence type="ECO:0000313" key="6">
    <source>
        <dbReference type="Proteomes" id="UP000571950"/>
    </source>
</evidence>
<accession>A0A7W6BKI2</accession>
<keyword evidence="6" id="KW-1185">Reference proteome</keyword>
<dbReference type="Proteomes" id="UP000571950">
    <property type="component" value="Unassembled WGS sequence"/>
</dbReference>
<reference evidence="5 6" key="1">
    <citation type="submission" date="2020-08" db="EMBL/GenBank/DDBJ databases">
        <title>Genomic Encyclopedia of Type Strains, Phase IV (KMG-IV): sequencing the most valuable type-strain genomes for metagenomic binning, comparative biology and taxonomic classification.</title>
        <authorList>
            <person name="Goeker M."/>
        </authorList>
    </citation>
    <scope>NUCLEOTIDE SEQUENCE [LARGE SCALE GENOMIC DNA]</scope>
    <source>
        <strain evidence="5 6">DSM 26189</strain>
    </source>
</reference>
<gene>
    <name evidence="5" type="ORF">GGR43_004486</name>
</gene>
<name>A0A7W6BKI2_9SPHN</name>
<organism evidence="5 6">
    <name type="scientific">Sphingobium jiangsuense</name>
    <dbReference type="NCBI Taxonomy" id="870476"/>
    <lineage>
        <taxon>Bacteria</taxon>
        <taxon>Pseudomonadati</taxon>
        <taxon>Pseudomonadota</taxon>
        <taxon>Alphaproteobacteria</taxon>
        <taxon>Sphingomonadales</taxon>
        <taxon>Sphingomonadaceae</taxon>
        <taxon>Sphingobium</taxon>
    </lineage>
</organism>
<dbReference type="EMBL" id="JACIDT010000033">
    <property type="protein sequence ID" value="MBB3928741.1"/>
    <property type="molecule type" value="Genomic_DNA"/>
</dbReference>
<feature type="region of interest" description="Disordered" evidence="3">
    <location>
        <begin position="279"/>
        <end position="300"/>
    </location>
</feature>
<dbReference type="AlphaFoldDB" id="A0A7W6BKI2"/>
<evidence type="ECO:0000256" key="2">
    <source>
        <dbReference type="ARBA" id="ARBA00009387"/>
    </source>
</evidence>
<evidence type="ECO:0000313" key="5">
    <source>
        <dbReference type="EMBL" id="MBB3928741.1"/>
    </source>
</evidence>
<dbReference type="Gene3D" id="1.10.530.10">
    <property type="match status" value="1"/>
</dbReference>
<dbReference type="PANTHER" id="PTHR37423">
    <property type="entry name" value="SOLUBLE LYTIC MUREIN TRANSGLYCOSYLASE-RELATED"/>
    <property type="match status" value="1"/>
</dbReference>
<dbReference type="InterPro" id="IPR023346">
    <property type="entry name" value="Lysozyme-like_dom_sf"/>
</dbReference>
<sequence length="607" mass="65166">MAGLLSNPGPLAAIADAPTFLDREIQRSLGRAQVEQAQTQTAMLRQQAAMEAEGRMRERQMQREVNAALASGDSMAISKLIARYPQYKDALKASWDQMDLAEQRSNMRQAAGIWSALSAGNIDEAIRQLEGRIAADREAGADTSDDEQQLALLKSGNPQAINSVKGRLSLFMASVVPDKFASVVQQLGGGKPQTKIAGYGDRLIDEDGNVLYTAPDAPFTLNAGDTRFGPSGGGDMMPGDDIISSMLPITMASESGGRDYAADGSVLTSSAGAQGRMQVMPGTQADPGFGVTPARDGSMEEKARVGADYLRAMMQRYGGDPAKAWAAYNAGPGRVDAALAQGGDWLSRLPAETRAYVNKNMVQLRNQSGGTSGGGARVVAAVPTQPKERTRILSPQEVQSMGLDPRLRYQQSADGNVTLIGGQDTRTRQGRAVPDSTAKRVTANIDVRNSLERALRGFKDDYAGNTWLGGLENTLQGIFGTGTPGQRDWWADFRSTDNLIRNDLFGSALTAQEKAAYEATTISERMDPGEVRKNLQRRLQIIKGALARQQNFLKKNGYESEAVDALFASDALDGGQSSPVRVRSVQEANALKPGTLYIAPDGKTRRR</sequence>
<dbReference type="RefSeq" id="WP_246343985.1">
    <property type="nucleotide sequence ID" value="NZ_BSPS01000092.1"/>
</dbReference>
<comment type="similarity">
    <text evidence="1">Belongs to the transglycosylase Slt family.</text>
</comment>